<dbReference type="EMBL" id="JANKHO010000259">
    <property type="protein sequence ID" value="KAJ3512410.1"/>
    <property type="molecule type" value="Genomic_DNA"/>
</dbReference>
<protein>
    <recommendedName>
        <fullName evidence="11">Intradiol ring-cleavage dioxygenase</fullName>
    </recommendedName>
</protein>
<evidence type="ECO:0000256" key="1">
    <source>
        <dbReference type="ARBA" id="ARBA00001965"/>
    </source>
</evidence>
<evidence type="ECO:0000256" key="2">
    <source>
        <dbReference type="ARBA" id="ARBA00007825"/>
    </source>
</evidence>
<reference evidence="9" key="1">
    <citation type="submission" date="2022-07" db="EMBL/GenBank/DDBJ databases">
        <title>Genome Sequence of Agrocybe chaxingu.</title>
        <authorList>
            <person name="Buettner E."/>
        </authorList>
    </citation>
    <scope>NUCLEOTIDE SEQUENCE</scope>
    <source>
        <strain evidence="9">MP-N11</strain>
    </source>
</reference>
<dbReference type="GO" id="GO:0008199">
    <property type="term" value="F:ferric iron binding"/>
    <property type="evidence" value="ECO:0007669"/>
    <property type="project" value="InterPro"/>
</dbReference>
<proteinExistence type="inferred from homology"/>
<dbReference type="PANTHER" id="PTHR33711">
    <property type="entry name" value="DIOXYGENASE, PUTATIVE (AFU_ORTHOLOGUE AFUA_2G02910)-RELATED"/>
    <property type="match status" value="1"/>
</dbReference>
<evidence type="ECO:0000256" key="3">
    <source>
        <dbReference type="ARBA" id="ARBA00022723"/>
    </source>
</evidence>
<dbReference type="GO" id="GO:0018576">
    <property type="term" value="F:catechol 1,2-dioxygenase activity"/>
    <property type="evidence" value="ECO:0007669"/>
    <property type="project" value="InterPro"/>
</dbReference>
<evidence type="ECO:0000256" key="5">
    <source>
        <dbReference type="ARBA" id="ARBA00023002"/>
    </source>
</evidence>
<keyword evidence="10" id="KW-1185">Reference proteome</keyword>
<organism evidence="9 10">
    <name type="scientific">Agrocybe chaxingu</name>
    <dbReference type="NCBI Taxonomy" id="84603"/>
    <lineage>
        <taxon>Eukaryota</taxon>
        <taxon>Fungi</taxon>
        <taxon>Dikarya</taxon>
        <taxon>Basidiomycota</taxon>
        <taxon>Agaricomycotina</taxon>
        <taxon>Agaricomycetes</taxon>
        <taxon>Agaricomycetidae</taxon>
        <taxon>Agaricales</taxon>
        <taxon>Agaricineae</taxon>
        <taxon>Strophariaceae</taxon>
        <taxon>Agrocybe</taxon>
    </lineage>
</organism>
<evidence type="ECO:0000256" key="6">
    <source>
        <dbReference type="ARBA" id="ARBA00023004"/>
    </source>
</evidence>
<dbReference type="Pfam" id="PF00775">
    <property type="entry name" value="Dioxygenase_C"/>
    <property type="match status" value="1"/>
</dbReference>
<comment type="cofactor">
    <cofactor evidence="1">
        <name>Fe(3+)</name>
        <dbReference type="ChEBI" id="CHEBI:29034"/>
    </cofactor>
</comment>
<dbReference type="PANTHER" id="PTHR33711:SF7">
    <property type="entry name" value="INTRADIOL RING-CLEAVAGE DIOXYGENASES DOMAIN-CONTAINING PROTEIN-RELATED"/>
    <property type="match status" value="1"/>
</dbReference>
<dbReference type="GO" id="GO:0009712">
    <property type="term" value="P:catechol-containing compound metabolic process"/>
    <property type="evidence" value="ECO:0007669"/>
    <property type="project" value="InterPro"/>
</dbReference>
<keyword evidence="3" id="KW-0479">Metal-binding</keyword>
<dbReference type="AlphaFoldDB" id="A0A9W8K4N0"/>
<dbReference type="InterPro" id="IPR015889">
    <property type="entry name" value="Intradiol_dOase_core"/>
</dbReference>
<evidence type="ECO:0000313" key="10">
    <source>
        <dbReference type="Proteomes" id="UP001148786"/>
    </source>
</evidence>
<keyword evidence="4" id="KW-0223">Dioxygenase</keyword>
<dbReference type="Gene3D" id="2.60.130.10">
    <property type="entry name" value="Aromatic compound dioxygenase"/>
    <property type="match status" value="1"/>
</dbReference>
<dbReference type="InterPro" id="IPR050770">
    <property type="entry name" value="Intradiol_RC_Dioxygenase"/>
</dbReference>
<evidence type="ECO:0000259" key="7">
    <source>
        <dbReference type="Pfam" id="PF00775"/>
    </source>
</evidence>
<dbReference type="InterPro" id="IPR000627">
    <property type="entry name" value="Intradiol_dOase_C"/>
</dbReference>
<evidence type="ECO:0000259" key="8">
    <source>
        <dbReference type="Pfam" id="PF04444"/>
    </source>
</evidence>
<evidence type="ECO:0008006" key="11">
    <source>
        <dbReference type="Google" id="ProtNLM"/>
    </source>
</evidence>
<keyword evidence="5" id="KW-0560">Oxidoreductase</keyword>
<sequence>MESIVKAAEKAQEHGIDLSKLPQNMNMTTESITANVLAMNANCPDERMKFIFQSLVTHLHDFVRETSLTSEEWMTAINFLTETGKMCTDIRQEFILLSDTLGVSTLVDSINNAKPPGATEPSVLGPFFTEDAHDVANGESIASEGKGDYMYVEGRVLNMEGQPIANAVLDTWETDGHGHYDTQVSQLLIFRAIRKMIGLLGAETDDGSYAYRAVVPVSYPIPSDGTVGKMVTKLGRHVFRPAHLHIQVQAPGYEKLTTSLYFKGDPYLTSDAVFGVKTSLIMDPEIVTDVSLSKARGFKDAKPHAYLKRDFILVTPEQGAEARRVLADRARVAI</sequence>
<evidence type="ECO:0000256" key="4">
    <source>
        <dbReference type="ARBA" id="ARBA00022964"/>
    </source>
</evidence>
<name>A0A9W8K4N0_9AGAR</name>
<dbReference type="OrthoDB" id="5238185at2759"/>
<keyword evidence="6" id="KW-0408">Iron</keyword>
<comment type="similarity">
    <text evidence="2">Belongs to the intradiol ring-cleavage dioxygenase family.</text>
</comment>
<dbReference type="SUPFAM" id="SSF49482">
    <property type="entry name" value="Aromatic compound dioxygenase"/>
    <property type="match status" value="1"/>
</dbReference>
<evidence type="ECO:0000313" key="9">
    <source>
        <dbReference type="EMBL" id="KAJ3512410.1"/>
    </source>
</evidence>
<feature type="domain" description="Intradiol ring-cleavage dioxygenases" evidence="7">
    <location>
        <begin position="125"/>
        <end position="291"/>
    </location>
</feature>
<accession>A0A9W8K4N0</accession>
<comment type="caution">
    <text evidence="9">The sequence shown here is derived from an EMBL/GenBank/DDBJ whole genome shotgun (WGS) entry which is preliminary data.</text>
</comment>
<dbReference type="Pfam" id="PF04444">
    <property type="entry name" value="Dioxygenase_N"/>
    <property type="match status" value="1"/>
</dbReference>
<feature type="domain" description="Catechol dioxygenase N-terminal" evidence="8">
    <location>
        <begin position="45"/>
        <end position="119"/>
    </location>
</feature>
<dbReference type="Proteomes" id="UP001148786">
    <property type="component" value="Unassembled WGS sequence"/>
</dbReference>
<dbReference type="InterPro" id="IPR007535">
    <property type="entry name" value="Catechol_dOase_N"/>
</dbReference>
<gene>
    <name evidence="9" type="ORF">NLJ89_g3540</name>
</gene>